<dbReference type="Proteomes" id="UP000235786">
    <property type="component" value="Unassembled WGS sequence"/>
</dbReference>
<evidence type="ECO:0000256" key="1">
    <source>
        <dbReference type="SAM" id="MobiDB-lite"/>
    </source>
</evidence>
<feature type="compositionally biased region" description="Basic and acidic residues" evidence="1">
    <location>
        <begin position="231"/>
        <end position="252"/>
    </location>
</feature>
<dbReference type="Pfam" id="PF12331">
    <property type="entry name" value="Rad26-like_helical_rpts"/>
    <property type="match status" value="1"/>
</dbReference>
<reference evidence="5 6" key="1">
    <citation type="submission" date="2016-04" db="EMBL/GenBank/DDBJ databases">
        <title>A degradative enzymes factory behind the ericoid mycorrhizal symbiosis.</title>
        <authorList>
            <consortium name="DOE Joint Genome Institute"/>
            <person name="Martino E."/>
            <person name="Morin E."/>
            <person name="Grelet G."/>
            <person name="Kuo A."/>
            <person name="Kohler A."/>
            <person name="Daghino S."/>
            <person name="Barry K."/>
            <person name="Choi C."/>
            <person name="Cichocki N."/>
            <person name="Clum A."/>
            <person name="Copeland A."/>
            <person name="Hainaut M."/>
            <person name="Haridas S."/>
            <person name="Labutti K."/>
            <person name="Lindquist E."/>
            <person name="Lipzen A."/>
            <person name="Khouja H.-R."/>
            <person name="Murat C."/>
            <person name="Ohm R."/>
            <person name="Olson A."/>
            <person name="Spatafora J."/>
            <person name="Veneault-Fourrey C."/>
            <person name="Henrissat B."/>
            <person name="Grigoriev I."/>
            <person name="Martin F."/>
            <person name="Perotto S."/>
        </authorList>
    </citation>
    <scope>NUCLEOTIDE SEQUENCE [LARGE SCALE GENOMIC DNA]</scope>
    <source>
        <strain evidence="5 6">F</strain>
    </source>
</reference>
<keyword evidence="6" id="KW-1185">Reference proteome</keyword>
<accession>A0A2J6RBN6</accession>
<dbReference type="InterPro" id="IPR048379">
    <property type="entry name" value="Rad26-like_C"/>
</dbReference>
<evidence type="ECO:0000259" key="2">
    <source>
        <dbReference type="Pfam" id="PF12331"/>
    </source>
</evidence>
<dbReference type="InterPro" id="IPR022093">
    <property type="entry name" value="Rad26-like_helical"/>
</dbReference>
<dbReference type="InterPro" id="IPR048380">
    <property type="entry name" value="Rad26-like_N"/>
</dbReference>
<feature type="region of interest" description="Disordered" evidence="1">
    <location>
        <begin position="231"/>
        <end position="268"/>
    </location>
</feature>
<feature type="compositionally biased region" description="Polar residues" evidence="1">
    <location>
        <begin position="95"/>
        <end position="105"/>
    </location>
</feature>
<evidence type="ECO:0000259" key="3">
    <source>
        <dbReference type="Pfam" id="PF21046"/>
    </source>
</evidence>
<evidence type="ECO:0000313" key="5">
    <source>
        <dbReference type="EMBL" id="PMD35919.1"/>
    </source>
</evidence>
<sequence length="731" mass="81931">MAAHDDGGSNYDDDDLDHLPTDALLELENNAIQFTQAQRAKAAPSSDYGDDFEDEDLDDAVVIDESRSTPALVQVLRQHGPGPATQHEQFRQQRYGASSTSSLASRQRHNPPPKFNDPSGLPAASITQHPQQAEPGEAQQAGSDVLGLQRQVAELLRERNALKEDLNAKAGEIAIVRSKQEKTMKEYEREMAALRKLNDDKLAKQQKALEAARIAEKNAATERDFIRQDLAEESERVRRLNRQKATEKKDVTSEVTTPKKKKTFSHRDGFDDDEIEILSPSKISPSKFQRRNVGSPSKPGKRKRKAVESPVGALEVIQIDEPAVEPKQKGTVLDEAIIASLQIQDERFDFIGTMLDHRVNANHLRTVEELAKHSLPSSPKESFQSIILGRIPELGAKKSSKDLPIDFCELLISIWKSCLEEKYYKPIYLFMDMILFALELKTSLIGPHIIDSLIPLTQLTADLVAIPRFRQLPVGEVENDIDLGVCMSILYLAAQGCASSVEHITRFWKLFRYDFILMLLSTNQKQADFEVMLQLLSTSVFRDSFGAVPVDVAQDRQISWILDRFSYVLYEVPCLPMSHEKVDLVVLSKMRIQILQLLISMTRSPFASKAIAIHPLLLGRLVSLISDELDLLYDYQLRHEESARAISLAVRLLYHLVTRYDNLIDMQKKLAVIPGGSQKHLLCLSRLSFSEDNLVLESGIGADVAQCAMDMLDMSITPEEGEAVQAAFTSP</sequence>
<dbReference type="Pfam" id="PF21048">
    <property type="entry name" value="Rad26-like_N"/>
    <property type="match status" value="1"/>
</dbReference>
<dbReference type="OrthoDB" id="5245063at2759"/>
<dbReference type="STRING" id="1149755.A0A2J6RBN6"/>
<feature type="domain" description="Rad26-like helical repeats" evidence="2">
    <location>
        <begin position="457"/>
        <end position="657"/>
    </location>
</feature>
<feature type="compositionally biased region" description="Polar residues" evidence="1">
    <location>
        <begin position="281"/>
        <end position="295"/>
    </location>
</feature>
<proteinExistence type="predicted"/>
<feature type="domain" description="Rad26-like C-terminal" evidence="3">
    <location>
        <begin position="664"/>
        <end position="728"/>
    </location>
</feature>
<evidence type="ECO:0000313" key="6">
    <source>
        <dbReference type="Proteomes" id="UP000235786"/>
    </source>
</evidence>
<feature type="compositionally biased region" description="Low complexity" evidence="1">
    <location>
        <begin position="130"/>
        <end position="142"/>
    </location>
</feature>
<feature type="compositionally biased region" description="Acidic residues" evidence="1">
    <location>
        <begin position="48"/>
        <end position="62"/>
    </location>
</feature>
<organism evidence="5 6">
    <name type="scientific">Hyaloscypha variabilis (strain UAMH 11265 / GT02V1 / F)</name>
    <name type="common">Meliniomyces variabilis</name>
    <dbReference type="NCBI Taxonomy" id="1149755"/>
    <lineage>
        <taxon>Eukaryota</taxon>
        <taxon>Fungi</taxon>
        <taxon>Dikarya</taxon>
        <taxon>Ascomycota</taxon>
        <taxon>Pezizomycotina</taxon>
        <taxon>Leotiomycetes</taxon>
        <taxon>Helotiales</taxon>
        <taxon>Hyaloscyphaceae</taxon>
        <taxon>Hyaloscypha</taxon>
        <taxon>Hyaloscypha variabilis</taxon>
    </lineage>
</organism>
<evidence type="ECO:0000259" key="4">
    <source>
        <dbReference type="Pfam" id="PF21048"/>
    </source>
</evidence>
<feature type="domain" description="Rad26-like N-terminal" evidence="4">
    <location>
        <begin position="350"/>
        <end position="398"/>
    </location>
</feature>
<feature type="region of interest" description="Disordered" evidence="1">
    <location>
        <begin position="281"/>
        <end position="307"/>
    </location>
</feature>
<gene>
    <name evidence="5" type="ORF">L207DRAFT_515663</name>
</gene>
<dbReference type="Pfam" id="PF21046">
    <property type="entry name" value="Rad26-like_C"/>
    <property type="match status" value="1"/>
</dbReference>
<name>A0A2J6RBN6_HYAVF</name>
<protein>
    <submittedName>
        <fullName evidence="5">DNA repair protein-like protein Rad26</fullName>
    </submittedName>
</protein>
<dbReference type="AlphaFoldDB" id="A0A2J6RBN6"/>
<dbReference type="EMBL" id="KZ613951">
    <property type="protein sequence ID" value="PMD35919.1"/>
    <property type="molecule type" value="Genomic_DNA"/>
</dbReference>
<feature type="region of interest" description="Disordered" evidence="1">
    <location>
        <begin position="36"/>
        <end position="145"/>
    </location>
</feature>